<accession>H6UNX8</accession>
<organism evidence="4">
    <name type="scientific">Streptomyces chromofuscus</name>
    <dbReference type="NCBI Taxonomy" id="42881"/>
    <lineage>
        <taxon>Bacteria</taxon>
        <taxon>Bacillati</taxon>
        <taxon>Actinomycetota</taxon>
        <taxon>Actinomycetes</taxon>
        <taxon>Kitasatosporales</taxon>
        <taxon>Streptomycetaceae</taxon>
        <taxon>Streptomyces</taxon>
    </lineage>
</organism>
<protein>
    <submittedName>
        <fullName evidence="4">Hydrogenase maturation protein Hype</fullName>
    </submittedName>
</protein>
<dbReference type="InterPro" id="IPR036676">
    <property type="entry name" value="PurM-like_C_sf"/>
</dbReference>
<dbReference type="Gene3D" id="3.90.650.10">
    <property type="entry name" value="PurM-like C-terminal domain"/>
    <property type="match status" value="1"/>
</dbReference>
<dbReference type="Pfam" id="PF02769">
    <property type="entry name" value="AIRS_C"/>
    <property type="match status" value="1"/>
</dbReference>
<dbReference type="InterPro" id="IPR010918">
    <property type="entry name" value="PurM-like_C_dom"/>
</dbReference>
<dbReference type="Pfam" id="PF00586">
    <property type="entry name" value="AIRS"/>
    <property type="match status" value="1"/>
</dbReference>
<evidence type="ECO:0000259" key="3">
    <source>
        <dbReference type="Pfam" id="PF02769"/>
    </source>
</evidence>
<dbReference type="PANTHER" id="PTHR30303">
    <property type="entry name" value="HYDROGENASE ISOENZYMES FORMATION PROTEIN HYPE"/>
    <property type="match status" value="1"/>
</dbReference>
<feature type="domain" description="PurM-like N-terminal" evidence="2">
    <location>
        <begin position="85"/>
        <end position="197"/>
    </location>
</feature>
<dbReference type="PIRSF" id="PIRSF005644">
    <property type="entry name" value="Hdrgns_mtr_HypE"/>
    <property type="match status" value="1"/>
</dbReference>
<name>H6UNX8_STRCW</name>
<evidence type="ECO:0000256" key="1">
    <source>
        <dbReference type="ARBA" id="ARBA00006243"/>
    </source>
</evidence>
<dbReference type="EMBL" id="JN671974">
    <property type="protein sequence ID" value="AEZ64513.1"/>
    <property type="molecule type" value="Genomic_DNA"/>
</dbReference>
<dbReference type="SUPFAM" id="SSF55326">
    <property type="entry name" value="PurM N-terminal domain-like"/>
    <property type="match status" value="1"/>
</dbReference>
<feature type="domain" description="PurM-like C-terminal" evidence="3">
    <location>
        <begin position="209"/>
        <end position="355"/>
    </location>
</feature>
<comment type="similarity">
    <text evidence="1">Belongs to the HypE family.</text>
</comment>
<dbReference type="InterPro" id="IPR011854">
    <property type="entry name" value="HypE"/>
</dbReference>
<reference evidence="4" key="1">
    <citation type="journal article" date="2012" name="Appl. Environ. Microbiol.">
        <title>Identification of the Herboxidiene Biosynthetic Gene Cluster in Streptomyces chromofuscus ATCC 49982.</title>
        <authorList>
            <person name="Shao L."/>
            <person name="Zi J."/>
            <person name="Zeng J."/>
            <person name="Zhan J."/>
        </authorList>
    </citation>
    <scope>NUCLEOTIDE SEQUENCE</scope>
    <source>
        <strain evidence="4">A7847</strain>
    </source>
</reference>
<dbReference type="InterPro" id="IPR016188">
    <property type="entry name" value="PurM-like_N"/>
</dbReference>
<gene>
    <name evidence="4" type="ORF">sccontig008-5</name>
</gene>
<dbReference type="AlphaFoldDB" id="H6UNX8"/>
<dbReference type="PANTHER" id="PTHR30303:SF0">
    <property type="entry name" value="CARBAMOYL DEHYDRATASE HYPE"/>
    <property type="match status" value="1"/>
</dbReference>
<sequence>MTETKNHVPAPANALSAASDVGPDVELDVGPDLGLDFEGWACPVPLRETPTVVMGHGGGGAMSAELVEHLFLPAYGSAAASELGDSAVLTVGDGTRLAFSTDSFVVKPMFFPGGSIGDLAVNGTVNDLAMSGAVPLFLSCAFILQEGTALSELGRIAQDMGAAARAAGVQLVTGDTKVVDSGSGDGVYVNTSGIGVIPDGVDIGPHRAGPGDAVLISGDIGVHGIAVMSCREGLEFGTTVESDTAALHGLVAAMIATGAGIHVLRDPTRGGVAASLNEIATASGVGIELVERDLPVPETVRDACSLLGLDPLQVANEGKLVAVVPADSADRILAALTAHPLGRGARRIGTCVPGHPGMVVARTGLGGSRVVGLPVGEQLPRIC</sequence>
<dbReference type="NCBIfam" id="TIGR02124">
    <property type="entry name" value="hypE"/>
    <property type="match status" value="1"/>
</dbReference>
<dbReference type="CDD" id="cd02197">
    <property type="entry name" value="HypE"/>
    <property type="match status" value="1"/>
</dbReference>
<dbReference type="Gene3D" id="3.30.1330.10">
    <property type="entry name" value="PurM-like, N-terminal domain"/>
    <property type="match status" value="1"/>
</dbReference>
<evidence type="ECO:0000259" key="2">
    <source>
        <dbReference type="Pfam" id="PF00586"/>
    </source>
</evidence>
<dbReference type="SUPFAM" id="SSF56042">
    <property type="entry name" value="PurM C-terminal domain-like"/>
    <property type="match status" value="1"/>
</dbReference>
<evidence type="ECO:0000313" key="4">
    <source>
        <dbReference type="EMBL" id="AEZ64513.1"/>
    </source>
</evidence>
<dbReference type="GO" id="GO:0051604">
    <property type="term" value="P:protein maturation"/>
    <property type="evidence" value="ECO:0007669"/>
    <property type="project" value="TreeGrafter"/>
</dbReference>
<dbReference type="InterPro" id="IPR036921">
    <property type="entry name" value="PurM-like_N_sf"/>
</dbReference>
<proteinExistence type="inferred from homology"/>